<comment type="similarity">
    <text evidence="2">Belongs to the KHG/KDPG aldolase family.</text>
</comment>
<comment type="pathway">
    <text evidence="1">Carbohydrate acid metabolism.</text>
</comment>
<dbReference type="Proteomes" id="UP001596548">
    <property type="component" value="Unassembled WGS sequence"/>
</dbReference>
<keyword evidence="7" id="KW-1185">Reference proteome</keyword>
<comment type="subunit">
    <text evidence="3">Homotrimer.</text>
</comment>
<proteinExistence type="inferred from homology"/>
<dbReference type="Gene3D" id="3.20.20.70">
    <property type="entry name" value="Aldolase class I"/>
    <property type="match status" value="1"/>
</dbReference>
<evidence type="ECO:0000313" key="7">
    <source>
        <dbReference type="Proteomes" id="UP001596548"/>
    </source>
</evidence>
<evidence type="ECO:0000256" key="5">
    <source>
        <dbReference type="ARBA" id="ARBA00023277"/>
    </source>
</evidence>
<accession>A0ABW2HK02</accession>
<dbReference type="PANTHER" id="PTHR30246">
    <property type="entry name" value="2-KETO-3-DEOXY-6-PHOSPHOGLUCONATE ALDOLASE"/>
    <property type="match status" value="1"/>
</dbReference>
<evidence type="ECO:0000256" key="2">
    <source>
        <dbReference type="ARBA" id="ARBA00006906"/>
    </source>
</evidence>
<sequence length="198" mass="20157">MTFDDIFGGTAVMAILRGLPPSETVALAGRLWDAGVTVLEIPIGRPEQLPSLRAAVEAATERGLRVGAGTVITADQVRAAAGAGAQYTVAPGLDLGVLAASSSAGMPHLPGVATATEVQRAWLAGCRWLKAFPAAALGPKWISGLLGPFPDARFVATGGLTVADAPAFRSAGARVVALGAALADPAQREQISQLLQER</sequence>
<dbReference type="InterPro" id="IPR013785">
    <property type="entry name" value="Aldolase_TIM"/>
</dbReference>
<keyword evidence="5" id="KW-0119">Carbohydrate metabolism</keyword>
<evidence type="ECO:0000256" key="1">
    <source>
        <dbReference type="ARBA" id="ARBA00004761"/>
    </source>
</evidence>
<evidence type="ECO:0000256" key="3">
    <source>
        <dbReference type="ARBA" id="ARBA00011233"/>
    </source>
</evidence>
<evidence type="ECO:0000313" key="6">
    <source>
        <dbReference type="EMBL" id="MFC7272896.1"/>
    </source>
</evidence>
<organism evidence="6 7">
    <name type="scientific">Paractinoplanes rhizophilus</name>
    <dbReference type="NCBI Taxonomy" id="1416877"/>
    <lineage>
        <taxon>Bacteria</taxon>
        <taxon>Bacillati</taxon>
        <taxon>Actinomycetota</taxon>
        <taxon>Actinomycetes</taxon>
        <taxon>Micromonosporales</taxon>
        <taxon>Micromonosporaceae</taxon>
        <taxon>Paractinoplanes</taxon>
    </lineage>
</organism>
<dbReference type="RefSeq" id="WP_378964331.1">
    <property type="nucleotide sequence ID" value="NZ_JBHTBJ010000001.1"/>
</dbReference>
<reference evidence="7" key="1">
    <citation type="journal article" date="2019" name="Int. J. Syst. Evol. Microbiol.">
        <title>The Global Catalogue of Microorganisms (GCM) 10K type strain sequencing project: providing services to taxonomists for standard genome sequencing and annotation.</title>
        <authorList>
            <consortium name="The Broad Institute Genomics Platform"/>
            <consortium name="The Broad Institute Genome Sequencing Center for Infectious Disease"/>
            <person name="Wu L."/>
            <person name="Ma J."/>
        </authorList>
    </citation>
    <scope>NUCLEOTIDE SEQUENCE [LARGE SCALE GENOMIC DNA]</scope>
    <source>
        <strain evidence="7">XZYJT-10</strain>
    </source>
</reference>
<keyword evidence="4" id="KW-0456">Lyase</keyword>
<evidence type="ECO:0000256" key="4">
    <source>
        <dbReference type="ARBA" id="ARBA00023239"/>
    </source>
</evidence>
<dbReference type="EMBL" id="JBHTBJ010000001">
    <property type="protein sequence ID" value="MFC7272896.1"/>
    <property type="molecule type" value="Genomic_DNA"/>
</dbReference>
<dbReference type="InterPro" id="IPR000887">
    <property type="entry name" value="Aldlse_KDPG_KHG"/>
</dbReference>
<dbReference type="PANTHER" id="PTHR30246:SF1">
    <property type="entry name" value="2-DEHYDRO-3-DEOXY-6-PHOSPHOGALACTONATE ALDOLASE-RELATED"/>
    <property type="match status" value="1"/>
</dbReference>
<gene>
    <name evidence="6" type="ORF">ACFQS1_02790</name>
</gene>
<name>A0ABW2HK02_9ACTN</name>
<protein>
    <submittedName>
        <fullName evidence="6">Bifunctional 4-hydroxy-2-oxoglutarate aldolase/2-dehydro-3-deoxy-phosphogluconate aldolase</fullName>
    </submittedName>
</protein>
<dbReference type="CDD" id="cd00452">
    <property type="entry name" value="KDPG_aldolase"/>
    <property type="match status" value="1"/>
</dbReference>
<comment type="caution">
    <text evidence="6">The sequence shown here is derived from an EMBL/GenBank/DDBJ whole genome shotgun (WGS) entry which is preliminary data.</text>
</comment>
<dbReference type="SUPFAM" id="SSF51569">
    <property type="entry name" value="Aldolase"/>
    <property type="match status" value="1"/>
</dbReference>
<dbReference type="Pfam" id="PF01081">
    <property type="entry name" value="Aldolase"/>
    <property type="match status" value="1"/>
</dbReference>